<dbReference type="InterPro" id="IPR000917">
    <property type="entry name" value="Sulfatase_N"/>
</dbReference>
<comment type="subcellular location">
    <subcellularLocation>
        <location evidence="1 12">Endoplasmic reticulum membrane</location>
        <topology evidence="1 12">Multi-pass membrane protein</topology>
    </subcellularLocation>
</comment>
<dbReference type="GO" id="GO:0006506">
    <property type="term" value="P:GPI anchor biosynthetic process"/>
    <property type="evidence" value="ECO:0007669"/>
    <property type="project" value="UniProtKB-UniPathway"/>
</dbReference>
<feature type="transmembrane region" description="Helical" evidence="12">
    <location>
        <begin position="703"/>
        <end position="722"/>
    </location>
</feature>
<evidence type="ECO:0000256" key="12">
    <source>
        <dbReference type="RuleBase" id="RU367138"/>
    </source>
</evidence>
<comment type="caution">
    <text evidence="15">The sequence shown here is derived from an EMBL/GenBank/DDBJ whole genome shotgun (WGS) entry which is preliminary data.</text>
</comment>
<dbReference type="Pfam" id="PF04987">
    <property type="entry name" value="PigN"/>
    <property type="match status" value="2"/>
</dbReference>
<feature type="transmembrane region" description="Helical" evidence="12">
    <location>
        <begin position="907"/>
        <end position="931"/>
    </location>
</feature>
<keyword evidence="8 12" id="KW-0256">Endoplasmic reticulum</keyword>
<feature type="transmembrane region" description="Helical" evidence="12">
    <location>
        <begin position="611"/>
        <end position="628"/>
    </location>
</feature>
<dbReference type="OrthoDB" id="2748310at2759"/>
<dbReference type="GO" id="GO:0051377">
    <property type="term" value="F:mannose-ethanolamine phosphotransferase activity"/>
    <property type="evidence" value="ECO:0007669"/>
    <property type="project" value="UniProtKB-UniRule"/>
</dbReference>
<dbReference type="UniPathway" id="UPA00196"/>
<dbReference type="FunFam" id="3.40.720.10:FF:000015">
    <property type="entry name" value="GPI ethanolamine phosphate transferase 1"/>
    <property type="match status" value="1"/>
</dbReference>
<feature type="domain" description="GPI ethanolamine phosphate transferase 1 C-terminal" evidence="14">
    <location>
        <begin position="486"/>
        <end position="966"/>
    </location>
</feature>
<evidence type="ECO:0000256" key="11">
    <source>
        <dbReference type="ARBA" id="ARBA00023180"/>
    </source>
</evidence>
<keyword evidence="16" id="KW-1185">Reference proteome</keyword>
<sequence>MRKLIETEATFGVSHTRVPTESRPGHVALIAGFYEDVSAVTKGWKMNPVKFDSLINQTRYTWSFGSPDILPMFAEGATDKTKVETIMYGAESEDFGGAAWHLDEFVYLKVKEMFETAKVDGGLRDKLNKDKIVIFMHMLGLDTNGHAFRPTSREYLDNIGYVDKIVQDTVKMVDEFYGHDGKTTYVFSADHGMEDHGVHGDGHPDNTRTPLVAWGAGINKPVKGGRGGERAKGHDEFSENWGLDQYERNDVNQADIAPLMSSMLGIPLPMNSVGKIPLSYLSGTDEFKAQALYANARQIAEQFKTKEREKKKYRLSFVPFEASTSAGGGGIDTHLLRISQRLLMREYKEAISLSEEVIQLGLDGLSYYQKYDWILLKTVITLGYLGWMAFSAIFIIENYVLQGKASREIKRIREEDKREKDEKQREKEKKRTGKKKWTVSVVDYFVGEEDYLPSKEILEQQAKDRLEEDKKKGRIRLEQWGLFEYVMVISVFVVLSLLLYVQNLPYIYYAYIAFPYYFWIASCKQLSELFQLTDTSLNFKAQFKDLTANLATGVSNRFGQTIPMLVTVIALEMLVYTYYERRVYTVILLLMGFSWPFVIPKSVIRQEWKTVASFTFFCCATSVFTLLPVKMAENQFLCLVGGFLITGFGVFAMFFTDSIIAEVSGFDSSLSSNSSSKSSSKPTARYTTAIPGLEPSKSMYDRYLLAFQSFLVFAATLVVYSTSCSLQQRKGLPLFNQILAWLLFAVSILPIIVFPRASRYLNQHFICRLFNLFLAFAVPMVLLTISFESLFYFCFFGLMMSLLILEQIMYRVKNASILSLPLSYIPISAISASTSTSTSTSTHLSAKNSTISSDRNTYRPISYSDLRISIMFLMFINLAFFGTGNLASISSFYLESVYRLITTFSPFFMTFLLLLKIFIPFLLVSSIFVVLNTMRNLPDFCLFLLALSTTDLMTLNFFFNVRDEGSWLDIGTSISHFCISSLSVLFSTVLFVISYWGLIGNALVPVSSVRKHFKSN</sequence>
<reference evidence="16" key="1">
    <citation type="submission" date="2017-01" db="EMBL/GenBank/DDBJ databases">
        <authorList>
            <person name="Wang Y."/>
            <person name="White M."/>
            <person name="Kvist S."/>
            <person name="Moncalvo J.-M."/>
        </authorList>
    </citation>
    <scope>NUCLEOTIDE SEQUENCE [LARGE SCALE GENOMIC DNA]</scope>
    <source>
        <strain evidence="16">COL-18-3</strain>
    </source>
</reference>
<dbReference type="InterPro" id="IPR037671">
    <property type="entry name" value="PIGN_N"/>
</dbReference>
<feature type="domain" description="Sulfatase N-terminal" evidence="13">
    <location>
        <begin position="153"/>
        <end position="265"/>
    </location>
</feature>
<accession>A0A1R1PLU6</accession>
<evidence type="ECO:0000259" key="13">
    <source>
        <dbReference type="Pfam" id="PF00884"/>
    </source>
</evidence>
<dbReference type="Gene3D" id="3.40.720.10">
    <property type="entry name" value="Alkaline Phosphatase, subunit A"/>
    <property type="match status" value="1"/>
</dbReference>
<feature type="transmembrane region" description="Helical" evidence="12">
    <location>
        <begin position="480"/>
        <end position="500"/>
    </location>
</feature>
<evidence type="ECO:0000256" key="3">
    <source>
        <dbReference type="ARBA" id="ARBA00008400"/>
    </source>
</evidence>
<dbReference type="Pfam" id="PF00884">
    <property type="entry name" value="Sulfatase"/>
    <property type="match status" value="1"/>
</dbReference>
<feature type="transmembrane region" description="Helical" evidence="12">
    <location>
        <begin position="734"/>
        <end position="753"/>
    </location>
</feature>
<evidence type="ECO:0000256" key="5">
    <source>
        <dbReference type="ARBA" id="ARBA00022502"/>
    </source>
</evidence>
<evidence type="ECO:0000256" key="4">
    <source>
        <dbReference type="ARBA" id="ARBA00020831"/>
    </source>
</evidence>
<keyword evidence="9 12" id="KW-1133">Transmembrane helix</keyword>
<evidence type="ECO:0000313" key="15">
    <source>
        <dbReference type="EMBL" id="OMH81934.1"/>
    </source>
</evidence>
<dbReference type="PANTHER" id="PTHR12250">
    <property type="entry name" value="PHOSPHATIDYLINOSITOL GLYCAN, CLASS N"/>
    <property type="match status" value="1"/>
</dbReference>
<feature type="domain" description="GPI ethanolamine phosphate transferase 1 C-terminal" evidence="14">
    <location>
        <begin position="364"/>
        <end position="417"/>
    </location>
</feature>
<dbReference type="CDD" id="cd16020">
    <property type="entry name" value="GPI_EPT_1"/>
    <property type="match status" value="1"/>
</dbReference>
<feature type="transmembrane region" description="Helical" evidence="12">
    <location>
        <begin position="506"/>
        <end position="523"/>
    </location>
</feature>
<organism evidence="15 16">
    <name type="scientific">Zancudomyces culisetae</name>
    <name type="common">Gut fungus</name>
    <name type="synonym">Smittium culisetae</name>
    <dbReference type="NCBI Taxonomy" id="1213189"/>
    <lineage>
        <taxon>Eukaryota</taxon>
        <taxon>Fungi</taxon>
        <taxon>Fungi incertae sedis</taxon>
        <taxon>Zoopagomycota</taxon>
        <taxon>Kickxellomycotina</taxon>
        <taxon>Harpellomycetes</taxon>
        <taxon>Harpellales</taxon>
        <taxon>Legeriomycetaceae</taxon>
        <taxon>Zancudomyces</taxon>
    </lineage>
</organism>
<keyword evidence="6 12" id="KW-0808">Transferase</keyword>
<dbReference type="Proteomes" id="UP000188320">
    <property type="component" value="Unassembled WGS sequence"/>
</dbReference>
<keyword evidence="7 12" id="KW-0812">Transmembrane</keyword>
<feature type="transmembrane region" description="Helical" evidence="12">
    <location>
        <begin position="868"/>
        <end position="887"/>
    </location>
</feature>
<dbReference type="InterPro" id="IPR017852">
    <property type="entry name" value="GPI_EtnP_transferase_1_C"/>
</dbReference>
<dbReference type="GO" id="GO:0005789">
    <property type="term" value="C:endoplasmic reticulum membrane"/>
    <property type="evidence" value="ECO:0007669"/>
    <property type="project" value="UniProtKB-SubCell"/>
</dbReference>
<evidence type="ECO:0000256" key="2">
    <source>
        <dbReference type="ARBA" id="ARBA00004687"/>
    </source>
</evidence>
<name>A0A1R1PLU6_ZANCU</name>
<comment type="function">
    <text evidence="12">Ethanolamine phosphate transferase involved in glycosylphosphatidylinositol-anchor biosynthesis. Transfers ethanolamine phosphate to the first alpha-1,4-linked mannose of the glycosylphosphatidylinositol precursor of GPI-anchor.</text>
</comment>
<dbReference type="EMBL" id="LSSK01000779">
    <property type="protein sequence ID" value="OMH81934.1"/>
    <property type="molecule type" value="Genomic_DNA"/>
</dbReference>
<dbReference type="AlphaFoldDB" id="A0A1R1PLU6"/>
<gene>
    <name evidence="15" type="ORF">AX774_g4605</name>
</gene>
<feature type="transmembrane region" description="Helical" evidence="12">
    <location>
        <begin position="384"/>
        <end position="401"/>
    </location>
</feature>
<feature type="transmembrane region" description="Helical" evidence="12">
    <location>
        <begin position="979"/>
        <end position="1004"/>
    </location>
</feature>
<comment type="similarity">
    <text evidence="3 12">Belongs to the PIGG/PIGN/PIGO family. PIGN subfamily.</text>
</comment>
<feature type="transmembrane region" description="Helical" evidence="12">
    <location>
        <begin position="585"/>
        <end position="604"/>
    </location>
</feature>
<evidence type="ECO:0000256" key="10">
    <source>
        <dbReference type="ARBA" id="ARBA00023136"/>
    </source>
</evidence>
<evidence type="ECO:0000256" key="7">
    <source>
        <dbReference type="ARBA" id="ARBA00022692"/>
    </source>
</evidence>
<dbReference type="InterPro" id="IPR017850">
    <property type="entry name" value="Alkaline_phosphatase_core_sf"/>
</dbReference>
<feature type="transmembrane region" description="Helical" evidence="12">
    <location>
        <begin position="940"/>
        <end position="959"/>
    </location>
</feature>
<comment type="pathway">
    <text evidence="2 12">Glycolipid biosynthesis; glycosylphosphatidylinositol-anchor biosynthesis.</text>
</comment>
<proteinExistence type="inferred from homology"/>
<evidence type="ECO:0000313" key="16">
    <source>
        <dbReference type="Proteomes" id="UP000188320"/>
    </source>
</evidence>
<evidence type="ECO:0000256" key="6">
    <source>
        <dbReference type="ARBA" id="ARBA00022679"/>
    </source>
</evidence>
<dbReference type="SUPFAM" id="SSF53649">
    <property type="entry name" value="Alkaline phosphatase-like"/>
    <property type="match status" value="1"/>
</dbReference>
<feature type="transmembrane region" description="Helical" evidence="12">
    <location>
        <begin position="765"/>
        <end position="784"/>
    </location>
</feature>
<evidence type="ECO:0000256" key="8">
    <source>
        <dbReference type="ARBA" id="ARBA00022824"/>
    </source>
</evidence>
<keyword evidence="5 12" id="KW-0337">GPI-anchor biosynthesis</keyword>
<dbReference type="EC" id="2.-.-.-" evidence="12"/>
<dbReference type="InterPro" id="IPR007070">
    <property type="entry name" value="GPI_EtnP_transferase_1"/>
</dbReference>
<evidence type="ECO:0000256" key="1">
    <source>
        <dbReference type="ARBA" id="ARBA00004477"/>
    </source>
</evidence>
<dbReference type="PANTHER" id="PTHR12250:SF0">
    <property type="entry name" value="GPI ETHANOLAMINE PHOSPHATE TRANSFERASE 1"/>
    <property type="match status" value="1"/>
</dbReference>
<evidence type="ECO:0000259" key="14">
    <source>
        <dbReference type="Pfam" id="PF04987"/>
    </source>
</evidence>
<evidence type="ECO:0000256" key="9">
    <source>
        <dbReference type="ARBA" id="ARBA00022989"/>
    </source>
</evidence>
<protein>
    <recommendedName>
        <fullName evidence="4 12">GPI ethanolamine phosphate transferase 1</fullName>
        <ecNumber evidence="12">2.-.-.-</ecNumber>
    </recommendedName>
</protein>
<feature type="transmembrane region" description="Helical" evidence="12">
    <location>
        <begin position="634"/>
        <end position="655"/>
    </location>
</feature>
<keyword evidence="11" id="KW-0325">Glycoprotein</keyword>
<keyword evidence="10 12" id="KW-0472">Membrane</keyword>